<dbReference type="SUPFAM" id="SSF53098">
    <property type="entry name" value="Ribonuclease H-like"/>
    <property type="match status" value="1"/>
</dbReference>
<dbReference type="AlphaFoldDB" id="A0A2P5X9L0"/>
<dbReference type="GO" id="GO:0004523">
    <property type="term" value="F:RNA-DNA hybrid ribonuclease activity"/>
    <property type="evidence" value="ECO:0007669"/>
    <property type="project" value="InterPro"/>
</dbReference>
<dbReference type="InterPro" id="IPR044730">
    <property type="entry name" value="RNase_H-like_dom_plant"/>
</dbReference>
<organism evidence="2 3">
    <name type="scientific">Gossypium barbadense</name>
    <name type="common">Sea Island cotton</name>
    <name type="synonym">Hibiscus barbadensis</name>
    <dbReference type="NCBI Taxonomy" id="3634"/>
    <lineage>
        <taxon>Eukaryota</taxon>
        <taxon>Viridiplantae</taxon>
        <taxon>Streptophyta</taxon>
        <taxon>Embryophyta</taxon>
        <taxon>Tracheophyta</taxon>
        <taxon>Spermatophyta</taxon>
        <taxon>Magnoliopsida</taxon>
        <taxon>eudicotyledons</taxon>
        <taxon>Gunneridae</taxon>
        <taxon>Pentapetalae</taxon>
        <taxon>rosids</taxon>
        <taxon>malvids</taxon>
        <taxon>Malvales</taxon>
        <taxon>Malvaceae</taxon>
        <taxon>Malvoideae</taxon>
        <taxon>Gossypium</taxon>
    </lineage>
</organism>
<dbReference type="CDD" id="cd06222">
    <property type="entry name" value="RNase_H_like"/>
    <property type="match status" value="1"/>
</dbReference>
<dbReference type="PANTHER" id="PTHR47723:SF24">
    <property type="entry name" value="RNASE H TYPE-1 DOMAIN-CONTAINING PROTEIN"/>
    <property type="match status" value="1"/>
</dbReference>
<dbReference type="InterPro" id="IPR053151">
    <property type="entry name" value="RNase_H-like"/>
</dbReference>
<dbReference type="Gene3D" id="3.30.420.10">
    <property type="entry name" value="Ribonuclease H-like superfamily/Ribonuclease H"/>
    <property type="match status" value="1"/>
</dbReference>
<dbReference type="Pfam" id="PF13456">
    <property type="entry name" value="RVT_3"/>
    <property type="match status" value="1"/>
</dbReference>
<dbReference type="PANTHER" id="PTHR47723">
    <property type="entry name" value="OS05G0353850 PROTEIN"/>
    <property type="match status" value="1"/>
</dbReference>
<name>A0A2P5X9L0_GOSBA</name>
<dbReference type="InterPro" id="IPR002156">
    <property type="entry name" value="RNaseH_domain"/>
</dbReference>
<evidence type="ECO:0000313" key="3">
    <source>
        <dbReference type="Proteomes" id="UP000239757"/>
    </source>
</evidence>
<protein>
    <recommendedName>
        <fullName evidence="1">RNase H type-1 domain-containing protein</fullName>
    </recommendedName>
</protein>
<evidence type="ECO:0000313" key="2">
    <source>
        <dbReference type="EMBL" id="PPS00013.1"/>
    </source>
</evidence>
<gene>
    <name evidence="2" type="ORF">GOBAR_AA20653</name>
</gene>
<dbReference type="InterPro" id="IPR036397">
    <property type="entry name" value="RNaseH_sf"/>
</dbReference>
<dbReference type="Proteomes" id="UP000239757">
    <property type="component" value="Unassembled WGS sequence"/>
</dbReference>
<accession>A0A2P5X9L0</accession>
<dbReference type="InterPro" id="IPR012337">
    <property type="entry name" value="RNaseH-like_sf"/>
</dbReference>
<reference evidence="2 3" key="1">
    <citation type="submission" date="2015-01" db="EMBL/GenBank/DDBJ databases">
        <title>Genome of allotetraploid Gossypium barbadense reveals genomic plasticity and fiber elongation in cotton evolution.</title>
        <authorList>
            <person name="Chen X."/>
            <person name="Liu X."/>
            <person name="Zhao B."/>
            <person name="Zheng H."/>
            <person name="Hu Y."/>
            <person name="Lu G."/>
            <person name="Yang C."/>
            <person name="Chen J."/>
            <person name="Shan C."/>
            <person name="Zhang L."/>
            <person name="Zhou Y."/>
            <person name="Wang L."/>
            <person name="Guo W."/>
            <person name="Bai Y."/>
            <person name="Ruan J."/>
            <person name="Shangguan X."/>
            <person name="Mao Y."/>
            <person name="Jiang J."/>
            <person name="Zhu Y."/>
            <person name="Lei J."/>
            <person name="Kang H."/>
            <person name="Chen S."/>
            <person name="He X."/>
            <person name="Wang R."/>
            <person name="Wang Y."/>
            <person name="Chen J."/>
            <person name="Wang L."/>
            <person name="Yu S."/>
            <person name="Wang B."/>
            <person name="Wei J."/>
            <person name="Song S."/>
            <person name="Lu X."/>
            <person name="Gao Z."/>
            <person name="Gu W."/>
            <person name="Deng X."/>
            <person name="Ma D."/>
            <person name="Wang S."/>
            <person name="Liang W."/>
            <person name="Fang L."/>
            <person name="Cai C."/>
            <person name="Zhu X."/>
            <person name="Zhou B."/>
            <person name="Zhang Y."/>
            <person name="Chen Z."/>
            <person name="Xu S."/>
            <person name="Zhu R."/>
            <person name="Wang S."/>
            <person name="Zhang T."/>
            <person name="Zhao G."/>
        </authorList>
    </citation>
    <scope>NUCLEOTIDE SEQUENCE [LARGE SCALE GENOMIC DNA]</scope>
    <source>
        <strain evidence="3">cv. Xinhai21</strain>
        <tissue evidence="2">Leaf</tissue>
    </source>
</reference>
<dbReference type="OrthoDB" id="978287at2759"/>
<feature type="domain" description="RNase H type-1" evidence="1">
    <location>
        <begin position="78"/>
        <end position="131"/>
    </location>
</feature>
<dbReference type="EMBL" id="KZ665380">
    <property type="protein sequence ID" value="PPS00013.1"/>
    <property type="molecule type" value="Genomic_DNA"/>
</dbReference>
<dbReference type="GO" id="GO:0003676">
    <property type="term" value="F:nucleic acid binding"/>
    <property type="evidence" value="ECO:0007669"/>
    <property type="project" value="InterPro"/>
</dbReference>
<sequence length="131" mass="14745">MTSKDQGSTLFSITSWLIWKHRNNLIFKGINYSSMDLIATNTAWIRDSVNRTRMNSIYNRDYTQGFCQPPTAGWVKINTDGSFTAQSSSAAVGGVFRDHEGEWLLGFVMTIGRSSVYQTEARALYEGMIKA</sequence>
<evidence type="ECO:0000259" key="1">
    <source>
        <dbReference type="Pfam" id="PF13456"/>
    </source>
</evidence>
<proteinExistence type="predicted"/>